<evidence type="ECO:0000313" key="2">
    <source>
        <dbReference type="EMBL" id="KHN68022.1"/>
    </source>
</evidence>
<name>A0A0B2UG61_9GAMM</name>
<evidence type="ECO:0000313" key="3">
    <source>
        <dbReference type="Proteomes" id="UP000031012"/>
    </source>
</evidence>
<sequence>MPRSAIFMSVLFCLLIFQSLWNVAAAFCMHENQEKALHHFGHHAALNVYQSSHQAHTEQKDAGNTSHKAPLNLQDHHDHLPSCFHVVMTEVAKQAEAPVVHVQELSQIYHWSNSYQSPHLTALKPPPVLTPL</sequence>
<feature type="signal peptide" evidence="1">
    <location>
        <begin position="1"/>
        <end position="24"/>
    </location>
</feature>
<dbReference type="Proteomes" id="UP000031012">
    <property type="component" value="Unassembled WGS sequence"/>
</dbReference>
<proteinExistence type="predicted"/>
<protein>
    <submittedName>
        <fullName evidence="2">Cation transporter</fullName>
    </submittedName>
</protein>
<dbReference type="EMBL" id="JHQK01000003">
    <property type="protein sequence ID" value="KHN68022.1"/>
    <property type="molecule type" value="Genomic_DNA"/>
</dbReference>
<keyword evidence="1" id="KW-0732">Signal</keyword>
<dbReference type="InterPro" id="IPR054660">
    <property type="entry name" value="CzcI-like"/>
</dbReference>
<evidence type="ECO:0000256" key="1">
    <source>
        <dbReference type="SAM" id="SignalP"/>
    </source>
</evidence>
<organism evidence="2 3">
    <name type="scientific">Acinetobacter oleivorans</name>
    <dbReference type="NCBI Taxonomy" id="1148157"/>
    <lineage>
        <taxon>Bacteria</taxon>
        <taxon>Pseudomonadati</taxon>
        <taxon>Pseudomonadota</taxon>
        <taxon>Gammaproteobacteria</taxon>
        <taxon>Moraxellales</taxon>
        <taxon>Moraxellaceae</taxon>
        <taxon>Acinetobacter</taxon>
    </lineage>
</organism>
<accession>A0A0B2UG61</accession>
<gene>
    <name evidence="2" type="ORF">DH17_09900</name>
</gene>
<feature type="chain" id="PRO_5002076321" evidence="1">
    <location>
        <begin position="25"/>
        <end position="132"/>
    </location>
</feature>
<dbReference type="AlphaFoldDB" id="A0A0B2UG61"/>
<comment type="caution">
    <text evidence="2">The sequence shown here is derived from an EMBL/GenBank/DDBJ whole genome shotgun (WGS) entry which is preliminary data.</text>
</comment>
<dbReference type="NCBIfam" id="NF045615">
    <property type="entry name" value="efflu_CzcI_Acin"/>
    <property type="match status" value="1"/>
</dbReference>
<reference evidence="2 3" key="1">
    <citation type="submission" date="2014-03" db="EMBL/GenBank/DDBJ databases">
        <title>Genome sequence of the diesel-degrader and plant-growth promoter Acinetobacter oleivorans PF-1 isolated from the roots of poplar tree.</title>
        <authorList>
            <person name="Gkorezis P."/>
            <person name="van Hamme J."/>
            <person name="Rineau F."/>
            <person name="Vangronsveld J."/>
            <person name="Francetti A."/>
        </authorList>
    </citation>
    <scope>NUCLEOTIDE SEQUENCE [LARGE SCALE GENOMIC DNA]</scope>
    <source>
        <strain evidence="2 3">PF1</strain>
    </source>
</reference>